<keyword evidence="10 12" id="KW-0486">Methionine biosynthesis</keyword>
<name>A0A841KXA1_9FIRM</name>
<dbReference type="InterPro" id="IPR020630">
    <property type="entry name" value="THF_DH/CycHdrlase_cat_dom"/>
</dbReference>
<evidence type="ECO:0000256" key="8">
    <source>
        <dbReference type="ARBA" id="ARBA00023002"/>
    </source>
</evidence>
<dbReference type="SUPFAM" id="SSF53223">
    <property type="entry name" value="Aminoacid dehydrogenase-like, N-terminal domain"/>
    <property type="match status" value="1"/>
</dbReference>
<protein>
    <recommendedName>
        <fullName evidence="12">Bifunctional protein FolD</fullName>
    </recommendedName>
    <domain>
        <recommendedName>
            <fullName evidence="12">Methylenetetrahydrofolate dehydrogenase</fullName>
            <ecNumber evidence="12">1.5.1.5</ecNumber>
        </recommendedName>
    </domain>
    <domain>
        <recommendedName>
            <fullName evidence="12">Methenyltetrahydrofolate cyclohydrolase</fullName>
            <ecNumber evidence="12">3.5.4.9</ecNumber>
        </recommendedName>
    </domain>
</protein>
<keyword evidence="8 12" id="KW-0560">Oxidoreductase</keyword>
<dbReference type="InterPro" id="IPR020867">
    <property type="entry name" value="THF_DH/CycHdrlase_CS"/>
</dbReference>
<feature type="domain" description="Tetrahydrofolate dehydrogenase/cyclohydrolase NAD(P)-binding" evidence="14">
    <location>
        <begin position="140"/>
        <end position="280"/>
    </location>
</feature>
<evidence type="ECO:0000256" key="11">
    <source>
        <dbReference type="ARBA" id="ARBA00023268"/>
    </source>
</evidence>
<dbReference type="NCBIfam" id="NF008058">
    <property type="entry name" value="PRK10792.1"/>
    <property type="match status" value="1"/>
</dbReference>
<dbReference type="PROSITE" id="PS00766">
    <property type="entry name" value="THF_DHG_CYH_1"/>
    <property type="match status" value="1"/>
</dbReference>
<dbReference type="PRINTS" id="PR00085">
    <property type="entry name" value="THFDHDRGNASE"/>
</dbReference>
<evidence type="ECO:0000256" key="2">
    <source>
        <dbReference type="ARBA" id="ARBA00011738"/>
    </source>
</evidence>
<keyword evidence="3 12" id="KW-0554">One-carbon metabolism</keyword>
<evidence type="ECO:0000256" key="1">
    <source>
        <dbReference type="ARBA" id="ARBA00004777"/>
    </source>
</evidence>
<dbReference type="PANTHER" id="PTHR48099:SF5">
    <property type="entry name" value="C-1-TETRAHYDROFOLATE SYNTHASE, CYTOPLASMIC"/>
    <property type="match status" value="1"/>
</dbReference>
<dbReference type="InterPro" id="IPR036291">
    <property type="entry name" value="NAD(P)-bd_dom_sf"/>
</dbReference>
<keyword evidence="11 12" id="KW-0511">Multifunctional enzyme</keyword>
<dbReference type="GO" id="GO:0004477">
    <property type="term" value="F:methenyltetrahydrofolate cyclohydrolase activity"/>
    <property type="evidence" value="ECO:0007669"/>
    <property type="project" value="UniProtKB-UniRule"/>
</dbReference>
<feature type="binding site" evidence="12">
    <location>
        <begin position="166"/>
        <end position="168"/>
    </location>
    <ligand>
        <name>NADP(+)</name>
        <dbReference type="ChEBI" id="CHEBI:58349"/>
    </ligand>
</feature>
<evidence type="ECO:0000256" key="7">
    <source>
        <dbReference type="ARBA" id="ARBA00022857"/>
    </source>
</evidence>
<dbReference type="Pfam" id="PF00763">
    <property type="entry name" value="THF_DHG_CYH"/>
    <property type="match status" value="1"/>
</dbReference>
<sequence length="281" mass="30308">MTAKVLDGKKFAKEIKENLAKEIKELYDSKGIVPGLAVVLAGDDDASQVYVDMKEKACASIGMYSKSFRLPSTVAQSELLDIIDQLNRDDKIHGILIQLPLPEAIDEKVVSNRIHPEKDIDGFHPINNGRLLLGEGDLAPCTPLGIIELIKSTGIEISGKHAVVIGRSNIVGKPTGMLLLKENATVTICHSKTKDLALQLKEADIIVSAVGIPNLVRGYMVKEGAIVIDAGTRVVDNKLVGDVNYTEVEKIASWITPVPGGVGPMTIAMLLRNTFKAALKR</sequence>
<dbReference type="PROSITE" id="PS00767">
    <property type="entry name" value="THF_DHG_CYH_2"/>
    <property type="match status" value="1"/>
</dbReference>
<dbReference type="AlphaFoldDB" id="A0A841KXA1"/>
<evidence type="ECO:0000256" key="6">
    <source>
        <dbReference type="ARBA" id="ARBA00022801"/>
    </source>
</evidence>
<comment type="subunit">
    <text evidence="2 12">Homodimer.</text>
</comment>
<comment type="catalytic activity">
    <reaction evidence="12">
        <text>(6R)-5,10-methenyltetrahydrofolate + H2O = (6R)-10-formyltetrahydrofolate + H(+)</text>
        <dbReference type="Rhea" id="RHEA:23700"/>
        <dbReference type="ChEBI" id="CHEBI:15377"/>
        <dbReference type="ChEBI" id="CHEBI:15378"/>
        <dbReference type="ChEBI" id="CHEBI:57455"/>
        <dbReference type="ChEBI" id="CHEBI:195366"/>
        <dbReference type="EC" id="3.5.4.9"/>
    </reaction>
</comment>
<evidence type="ECO:0000259" key="13">
    <source>
        <dbReference type="Pfam" id="PF00763"/>
    </source>
</evidence>
<comment type="caution">
    <text evidence="15">The sequence shown here is derived from an EMBL/GenBank/DDBJ whole genome shotgun (WGS) entry which is preliminary data.</text>
</comment>
<evidence type="ECO:0000256" key="4">
    <source>
        <dbReference type="ARBA" id="ARBA00022605"/>
    </source>
</evidence>
<accession>A0A841KXA1</accession>
<dbReference type="InterPro" id="IPR020631">
    <property type="entry name" value="THF_DH/CycHdrlase_NAD-bd_dom"/>
</dbReference>
<keyword evidence="9 12" id="KW-0368">Histidine biosynthesis</keyword>
<dbReference type="NCBIfam" id="NF010783">
    <property type="entry name" value="PRK14186.1"/>
    <property type="match status" value="1"/>
</dbReference>
<dbReference type="InterPro" id="IPR000672">
    <property type="entry name" value="THF_DH/CycHdrlase"/>
</dbReference>
<evidence type="ECO:0000256" key="12">
    <source>
        <dbReference type="HAMAP-Rule" id="MF_01576"/>
    </source>
</evidence>
<dbReference type="GO" id="GO:0005829">
    <property type="term" value="C:cytosol"/>
    <property type="evidence" value="ECO:0007669"/>
    <property type="project" value="TreeGrafter"/>
</dbReference>
<keyword evidence="4 12" id="KW-0028">Amino-acid biosynthesis</keyword>
<dbReference type="GO" id="GO:0009086">
    <property type="term" value="P:methionine biosynthetic process"/>
    <property type="evidence" value="ECO:0007669"/>
    <property type="project" value="UniProtKB-KW"/>
</dbReference>
<dbReference type="GO" id="GO:0035999">
    <property type="term" value="P:tetrahydrofolate interconversion"/>
    <property type="evidence" value="ECO:0007669"/>
    <property type="project" value="UniProtKB-UniRule"/>
</dbReference>
<feature type="binding site" evidence="12">
    <location>
        <position position="232"/>
    </location>
    <ligand>
        <name>NADP(+)</name>
        <dbReference type="ChEBI" id="CHEBI:58349"/>
    </ligand>
</feature>
<comment type="pathway">
    <text evidence="1 12">One-carbon metabolism; tetrahydrofolate interconversion.</text>
</comment>
<proteinExistence type="inferred from homology"/>
<dbReference type="UniPathway" id="UPA00193"/>
<dbReference type="CDD" id="cd01080">
    <property type="entry name" value="NAD_bind_m-THF_DH_Cyclohyd"/>
    <property type="match status" value="1"/>
</dbReference>
<comment type="function">
    <text evidence="12">Catalyzes the oxidation of 5,10-methylenetetrahydrofolate to 5,10-methenyltetrahydrofolate and then the hydrolysis of 5,10-methenyltetrahydrofolate to 10-formyltetrahydrofolate.</text>
</comment>
<comment type="catalytic activity">
    <reaction evidence="12">
        <text>(6R)-5,10-methylene-5,6,7,8-tetrahydrofolate + NADP(+) = (6R)-5,10-methenyltetrahydrofolate + NADPH</text>
        <dbReference type="Rhea" id="RHEA:22812"/>
        <dbReference type="ChEBI" id="CHEBI:15636"/>
        <dbReference type="ChEBI" id="CHEBI:57455"/>
        <dbReference type="ChEBI" id="CHEBI:57783"/>
        <dbReference type="ChEBI" id="CHEBI:58349"/>
        <dbReference type="EC" id="1.5.1.5"/>
    </reaction>
</comment>
<evidence type="ECO:0000256" key="3">
    <source>
        <dbReference type="ARBA" id="ARBA00022563"/>
    </source>
</evidence>
<keyword evidence="6 12" id="KW-0378">Hydrolase</keyword>
<feature type="domain" description="Tetrahydrofolate dehydrogenase/cyclohydrolase catalytic" evidence="13">
    <location>
        <begin position="6"/>
        <end position="121"/>
    </location>
</feature>
<dbReference type="GO" id="GO:0000105">
    <property type="term" value="P:L-histidine biosynthetic process"/>
    <property type="evidence" value="ECO:0007669"/>
    <property type="project" value="UniProtKB-KW"/>
</dbReference>
<dbReference type="Pfam" id="PF02882">
    <property type="entry name" value="THF_DHG_CYH_C"/>
    <property type="match status" value="1"/>
</dbReference>
<dbReference type="FunFam" id="3.40.50.10860:FF:000005">
    <property type="entry name" value="C-1-tetrahydrofolate synthase, cytoplasmic, putative"/>
    <property type="match status" value="1"/>
</dbReference>
<dbReference type="SUPFAM" id="SSF51735">
    <property type="entry name" value="NAD(P)-binding Rossmann-fold domains"/>
    <property type="match status" value="1"/>
</dbReference>
<keyword evidence="16" id="KW-1185">Reference proteome</keyword>
<evidence type="ECO:0000259" key="14">
    <source>
        <dbReference type="Pfam" id="PF02882"/>
    </source>
</evidence>
<reference evidence="15 16" key="1">
    <citation type="submission" date="2020-08" db="EMBL/GenBank/DDBJ databases">
        <title>Genomic Encyclopedia of Type Strains, Phase IV (KMG-IV): sequencing the most valuable type-strain genomes for metagenomic binning, comparative biology and taxonomic classification.</title>
        <authorList>
            <person name="Goeker M."/>
        </authorList>
    </citation>
    <scope>NUCLEOTIDE SEQUENCE [LARGE SCALE GENOMIC DNA]</scope>
    <source>
        <strain evidence="15 16">DSM 103526</strain>
    </source>
</reference>
<dbReference type="Gene3D" id="3.40.50.10860">
    <property type="entry name" value="Leucine Dehydrogenase, chain A, domain 1"/>
    <property type="match status" value="1"/>
</dbReference>
<dbReference type="RefSeq" id="WP_184311153.1">
    <property type="nucleotide sequence ID" value="NZ_JACHEN010000016.1"/>
</dbReference>
<comment type="similarity">
    <text evidence="12">Belongs to the tetrahydrofolate dehydrogenase/cyclohydrolase family.</text>
</comment>
<dbReference type="EC" id="3.5.4.9" evidence="12"/>
<dbReference type="EMBL" id="JACHEN010000016">
    <property type="protein sequence ID" value="MBB6216630.1"/>
    <property type="molecule type" value="Genomic_DNA"/>
</dbReference>
<dbReference type="GO" id="GO:0004488">
    <property type="term" value="F:methylenetetrahydrofolate dehydrogenase (NADP+) activity"/>
    <property type="evidence" value="ECO:0007669"/>
    <property type="project" value="UniProtKB-UniRule"/>
</dbReference>
<evidence type="ECO:0000256" key="5">
    <source>
        <dbReference type="ARBA" id="ARBA00022755"/>
    </source>
</evidence>
<dbReference type="FunFam" id="3.40.50.720:FF:000094">
    <property type="entry name" value="Bifunctional protein FolD"/>
    <property type="match status" value="1"/>
</dbReference>
<dbReference type="PANTHER" id="PTHR48099">
    <property type="entry name" value="C-1-TETRAHYDROFOLATE SYNTHASE, CYTOPLASMIC-RELATED"/>
    <property type="match status" value="1"/>
</dbReference>
<evidence type="ECO:0000313" key="15">
    <source>
        <dbReference type="EMBL" id="MBB6216630.1"/>
    </source>
</evidence>
<dbReference type="Proteomes" id="UP000579281">
    <property type="component" value="Unassembled WGS sequence"/>
</dbReference>
<evidence type="ECO:0000256" key="10">
    <source>
        <dbReference type="ARBA" id="ARBA00023167"/>
    </source>
</evidence>
<evidence type="ECO:0000313" key="16">
    <source>
        <dbReference type="Proteomes" id="UP000579281"/>
    </source>
</evidence>
<evidence type="ECO:0000256" key="9">
    <source>
        <dbReference type="ARBA" id="ARBA00023102"/>
    </source>
</evidence>
<dbReference type="InterPro" id="IPR046346">
    <property type="entry name" value="Aminoacid_DH-like_N_sf"/>
</dbReference>
<dbReference type="EC" id="1.5.1.5" evidence="12"/>
<dbReference type="HAMAP" id="MF_01576">
    <property type="entry name" value="THF_DHG_CYH"/>
    <property type="match status" value="1"/>
</dbReference>
<dbReference type="Gene3D" id="3.40.50.720">
    <property type="entry name" value="NAD(P)-binding Rossmann-like Domain"/>
    <property type="match status" value="1"/>
</dbReference>
<organism evidence="15 16">
    <name type="scientific">Anaerosolibacter carboniphilus</name>
    <dbReference type="NCBI Taxonomy" id="1417629"/>
    <lineage>
        <taxon>Bacteria</taxon>
        <taxon>Bacillati</taxon>
        <taxon>Bacillota</taxon>
        <taxon>Clostridia</taxon>
        <taxon>Peptostreptococcales</taxon>
        <taxon>Thermotaleaceae</taxon>
        <taxon>Anaerosolibacter</taxon>
    </lineage>
</organism>
<gene>
    <name evidence="12" type="primary">folD</name>
    <name evidence="15" type="ORF">HNQ80_002734</name>
</gene>
<keyword evidence="7 12" id="KW-0521">NADP</keyword>
<comment type="caution">
    <text evidence="12">Lacks conserved residue(s) required for the propagation of feature annotation.</text>
</comment>
<keyword evidence="5 12" id="KW-0658">Purine biosynthesis</keyword>
<dbReference type="GO" id="GO:0006164">
    <property type="term" value="P:purine nucleotide biosynthetic process"/>
    <property type="evidence" value="ECO:0007669"/>
    <property type="project" value="UniProtKB-KW"/>
</dbReference>